<keyword evidence="4" id="KW-1185">Reference proteome</keyword>
<gene>
    <name evidence="3" type="ORF">PZL22_001819</name>
</gene>
<dbReference type="Pfam" id="PF12625">
    <property type="entry name" value="Arabinose_bd"/>
    <property type="match status" value="1"/>
</dbReference>
<accession>A0ABY8T886</accession>
<dbReference type="PANTHER" id="PTHR47894:SF1">
    <property type="entry name" value="HTH-TYPE TRANSCRIPTIONAL REGULATOR VQSM"/>
    <property type="match status" value="1"/>
</dbReference>
<dbReference type="PANTHER" id="PTHR47894">
    <property type="entry name" value="HTH-TYPE TRANSCRIPTIONAL REGULATOR GADX"/>
    <property type="match status" value="1"/>
</dbReference>
<name>A0ABY8T886_9HYPH</name>
<feature type="domain" description="HTH-type transcriptional regulator AraC-type N-terminal" evidence="2">
    <location>
        <begin position="27"/>
        <end position="204"/>
    </location>
</feature>
<protein>
    <submittedName>
        <fullName evidence="3">AraC family transcriptional regulator</fullName>
    </submittedName>
</protein>
<evidence type="ECO:0000313" key="4">
    <source>
        <dbReference type="Proteomes" id="UP001233264"/>
    </source>
</evidence>
<evidence type="ECO:0000256" key="1">
    <source>
        <dbReference type="ARBA" id="ARBA00023125"/>
    </source>
</evidence>
<dbReference type="Proteomes" id="UP001233264">
    <property type="component" value="Chromosome"/>
</dbReference>
<reference evidence="3 4" key="1">
    <citation type="submission" date="2023-03" db="EMBL/GenBank/DDBJ databases">
        <authorList>
            <person name="Menendez E."/>
            <person name="Kaur S."/>
            <person name="Flores-Felix J.D."/>
            <person name="diCenzo G.C."/>
            <person name="Peix A."/>
            <person name="Velazquez E."/>
        </authorList>
    </citation>
    <scope>NUCLEOTIDE SEQUENCE [LARGE SCALE GENOMIC DNA]</scope>
    <source>
        <strain evidence="3 4">CCBAU 71714</strain>
    </source>
</reference>
<evidence type="ECO:0000313" key="3">
    <source>
        <dbReference type="EMBL" id="WHS94124.1"/>
    </source>
</evidence>
<proteinExistence type="predicted"/>
<dbReference type="EMBL" id="CP120365">
    <property type="protein sequence ID" value="WHS94124.1"/>
    <property type="molecule type" value="Genomic_DNA"/>
</dbReference>
<dbReference type="InterPro" id="IPR032687">
    <property type="entry name" value="AraC-type_N"/>
</dbReference>
<evidence type="ECO:0000259" key="2">
    <source>
        <dbReference type="Pfam" id="PF12625"/>
    </source>
</evidence>
<sequence>MSHSAPSIRVRAFLPMAPYLAKHDVSAIEFCARLGISPNVFRNADGWLPRAQCFHMANEVAALLGDPFAGAHVGRLTELHDLGPWGQSLLAAESVAEACVLAVANVSSIHQGSDIRFVVEGGTARIIFRFVDRFEFDPRQFILGSLAVLRKVPLLAGEPAAIRVRLTASRTHGSTALEECFGPKIETGCDYDAIEFDRDLLDLTLKPPLGIGHRTSQSHWPRR</sequence>
<keyword evidence="1" id="KW-0238">DNA-binding</keyword>
<organism evidence="3 4">
    <name type="scientific">Sinorhizobium kummerowiae</name>
    <dbReference type="NCBI Taxonomy" id="158892"/>
    <lineage>
        <taxon>Bacteria</taxon>
        <taxon>Pseudomonadati</taxon>
        <taxon>Pseudomonadota</taxon>
        <taxon>Alphaproteobacteria</taxon>
        <taxon>Hyphomicrobiales</taxon>
        <taxon>Rhizobiaceae</taxon>
        <taxon>Sinorhizobium/Ensifer group</taxon>
        <taxon>Sinorhizobium</taxon>
    </lineage>
</organism>